<comment type="caution">
    <text evidence="2">The sequence shown here is derived from an EMBL/GenBank/DDBJ whole genome shotgun (WGS) entry which is preliminary data.</text>
</comment>
<sequence>VRDVGRQQEGFEKPGDVRHVPLRGAGRLHKGYVAGVSRSWREWRVIGCSPDLAGARVAESVQPGGTAFLRSSHERAATEFVAARTSCGKNDGAMQRDFGRRGLIERRRSPCPGKTRHGLRFPSPRDMAPRKSRRHFQRLGRWLSG</sequence>
<proteinExistence type="predicted"/>
<feature type="region of interest" description="Disordered" evidence="1">
    <location>
        <begin position="1"/>
        <end position="20"/>
    </location>
</feature>
<reference evidence="2" key="1">
    <citation type="journal article" date="2019" name="Sci. Rep.">
        <title>Draft genome of Tanacetum cinerariifolium, the natural source of mosquito coil.</title>
        <authorList>
            <person name="Yamashiro T."/>
            <person name="Shiraishi A."/>
            <person name="Satake H."/>
            <person name="Nakayama K."/>
        </authorList>
    </citation>
    <scope>NUCLEOTIDE SEQUENCE</scope>
</reference>
<protein>
    <submittedName>
        <fullName evidence="2">Uncharacterized protein</fullName>
    </submittedName>
</protein>
<dbReference type="EMBL" id="BKCJ011199101">
    <property type="protein sequence ID" value="GFD02601.1"/>
    <property type="molecule type" value="Genomic_DNA"/>
</dbReference>
<feature type="non-terminal residue" evidence="2">
    <location>
        <position position="1"/>
    </location>
</feature>
<name>A0A699SZ40_TANCI</name>
<dbReference type="AlphaFoldDB" id="A0A699SZ40"/>
<feature type="region of interest" description="Disordered" evidence="1">
    <location>
        <begin position="111"/>
        <end position="136"/>
    </location>
</feature>
<gene>
    <name evidence="2" type="ORF">Tci_874570</name>
</gene>
<evidence type="ECO:0000256" key="1">
    <source>
        <dbReference type="SAM" id="MobiDB-lite"/>
    </source>
</evidence>
<accession>A0A699SZ40</accession>
<feature type="compositionally biased region" description="Basic and acidic residues" evidence="1">
    <location>
        <begin position="1"/>
        <end position="19"/>
    </location>
</feature>
<evidence type="ECO:0000313" key="2">
    <source>
        <dbReference type="EMBL" id="GFD02601.1"/>
    </source>
</evidence>
<organism evidence="2">
    <name type="scientific">Tanacetum cinerariifolium</name>
    <name type="common">Dalmatian daisy</name>
    <name type="synonym">Chrysanthemum cinerariifolium</name>
    <dbReference type="NCBI Taxonomy" id="118510"/>
    <lineage>
        <taxon>Eukaryota</taxon>
        <taxon>Viridiplantae</taxon>
        <taxon>Streptophyta</taxon>
        <taxon>Embryophyta</taxon>
        <taxon>Tracheophyta</taxon>
        <taxon>Spermatophyta</taxon>
        <taxon>Magnoliopsida</taxon>
        <taxon>eudicotyledons</taxon>
        <taxon>Gunneridae</taxon>
        <taxon>Pentapetalae</taxon>
        <taxon>asterids</taxon>
        <taxon>campanulids</taxon>
        <taxon>Asterales</taxon>
        <taxon>Asteraceae</taxon>
        <taxon>Asteroideae</taxon>
        <taxon>Anthemideae</taxon>
        <taxon>Anthemidinae</taxon>
        <taxon>Tanacetum</taxon>
    </lineage>
</organism>